<dbReference type="GO" id="GO:0000785">
    <property type="term" value="C:chromatin"/>
    <property type="evidence" value="ECO:0007669"/>
    <property type="project" value="TreeGrafter"/>
</dbReference>
<evidence type="ECO:0000256" key="3">
    <source>
        <dbReference type="ARBA" id="ARBA00023125"/>
    </source>
</evidence>
<dbReference type="GO" id="GO:0000981">
    <property type="term" value="F:DNA-binding transcription factor activity, RNA polymerase II-specific"/>
    <property type="evidence" value="ECO:0007669"/>
    <property type="project" value="TreeGrafter"/>
</dbReference>
<evidence type="ECO:0000256" key="4">
    <source>
        <dbReference type="ARBA" id="ARBA00023163"/>
    </source>
</evidence>
<keyword evidence="5" id="KW-0539">Nucleus</keyword>
<reference evidence="10" key="2">
    <citation type="submission" date="2025-09" db="UniProtKB">
        <authorList>
            <consortium name="Ensembl"/>
        </authorList>
    </citation>
    <scope>IDENTIFICATION</scope>
</reference>
<dbReference type="GO" id="GO:0046983">
    <property type="term" value="F:protein dimerization activity"/>
    <property type="evidence" value="ECO:0007669"/>
    <property type="project" value="InterPro"/>
</dbReference>
<dbReference type="InterPro" id="IPR036638">
    <property type="entry name" value="HLH_DNA-bd_sf"/>
</dbReference>
<evidence type="ECO:0000313" key="11">
    <source>
        <dbReference type="Proteomes" id="UP000472260"/>
    </source>
</evidence>
<keyword evidence="3" id="KW-0238">DNA-binding</keyword>
<accession>A0A671SSQ1</accession>
<dbReference type="CDD" id="cd18945">
    <property type="entry name" value="bHLH_E-protein_TCF4_E2-2"/>
    <property type="match status" value="1"/>
</dbReference>
<gene>
    <name evidence="10" type="primary">LOC107676964</name>
</gene>
<feature type="compositionally biased region" description="Polar residues" evidence="8">
    <location>
        <begin position="128"/>
        <end position="140"/>
    </location>
</feature>
<proteinExistence type="predicted"/>
<dbReference type="Ensembl" id="ENSSANT00000105405.1">
    <property type="protein sequence ID" value="ENSSANP00000099273.1"/>
    <property type="gene ID" value="ENSSANG00000048835.1"/>
</dbReference>
<comment type="subcellular location">
    <subcellularLocation>
        <location evidence="1">Nucleus</location>
    </subcellularLocation>
</comment>
<sequence>MNEAHQRMATVGTDKELSDLLDFSAMFAPPVANGKNRPTTLASSQFSGSGMEERSSPWAAGEQNSPSFNQSYGEGSHFNEHDGLSSPFLGTGISGKNERGTYSSFGGQPGFLPSDIAIPSADAMSPSGLKSGSQFYQLYPNNPRRRPSEGSMGSKPGSVYPGSFYMQEGLHSSSDPWAPSGSIGQSGYTAMLGNSPHISQPGSFSAINPQDRMNYPLHGADVNGFHSGSAAYSHTSSMNGSDSILASRGSVAGSSGDEIGKALASIYPSDHNSNNFSTPSTPVASPQGIATGAAQWSRASGQTALSPNYEGGLHALQNKMEDRLEEAIYVLRSHAVGQAPGIPGAHADMHGLLGAVSTSSGSMGGLPQSYSNPGLPLSNKHSTMAGSHHDDHACLPPSSTLLQSAHASGTPQPGGAPEGFNSLPGGLAHATHSSNKSDIKREDKEEDENSSVADKSEEEKKESKPSRPRSRKEVFTHQVLSCVSDQGEDQDNEDDEDLPPELKVEREKERRVANNVRERLRVHDINEAFKELGRMCQLHLTNDKPQTKLLILHQAVNVILNLEQQVRERNLNPKAACLKRREEEKVSGVVGDTQMQLSGPHPGLGGDGRNSVSHM</sequence>
<dbReference type="Proteomes" id="UP000472260">
    <property type="component" value="Unassembled WGS sequence"/>
</dbReference>
<feature type="region of interest" description="Disordered" evidence="8">
    <location>
        <begin position="593"/>
        <end position="615"/>
    </location>
</feature>
<feature type="compositionally biased region" description="Polar residues" evidence="8">
    <location>
        <begin position="36"/>
        <end position="48"/>
    </location>
</feature>
<dbReference type="AlphaFoldDB" id="A0A671SSQ1"/>
<dbReference type="GO" id="GO:0005634">
    <property type="term" value="C:nucleus"/>
    <property type="evidence" value="ECO:0007669"/>
    <property type="project" value="UniProtKB-SubCell"/>
</dbReference>
<feature type="compositionally biased region" description="Acidic residues" evidence="8">
    <location>
        <begin position="486"/>
        <end position="499"/>
    </location>
</feature>
<dbReference type="InterPro" id="IPR011598">
    <property type="entry name" value="bHLH_dom"/>
</dbReference>
<keyword evidence="2" id="KW-0805">Transcription regulation</keyword>
<dbReference type="InterPro" id="IPR051098">
    <property type="entry name" value="NeuroDiff_E-box_TFs"/>
</dbReference>
<dbReference type="Gene3D" id="4.10.280.10">
    <property type="entry name" value="Helix-loop-helix DNA-binding domain"/>
    <property type="match status" value="1"/>
</dbReference>
<dbReference type="SMART" id="SM00353">
    <property type="entry name" value="HLH"/>
    <property type="match status" value="1"/>
</dbReference>
<keyword evidence="11" id="KW-1185">Reference proteome</keyword>
<protein>
    <recommendedName>
        <fullName evidence="6">Transcription factor E2-alpha</fullName>
    </recommendedName>
    <alternativeName>
        <fullName evidence="7">Transcription factor 3</fullName>
    </alternativeName>
</protein>
<dbReference type="GO" id="GO:0005667">
    <property type="term" value="C:transcription regulator complex"/>
    <property type="evidence" value="ECO:0007669"/>
    <property type="project" value="TreeGrafter"/>
</dbReference>
<name>A0A671SSQ1_9TELE</name>
<feature type="compositionally biased region" description="Basic and acidic residues" evidence="8">
    <location>
        <begin position="454"/>
        <end position="475"/>
    </location>
</feature>
<evidence type="ECO:0000256" key="5">
    <source>
        <dbReference type="ARBA" id="ARBA00023242"/>
    </source>
</evidence>
<dbReference type="Pfam" id="PF00010">
    <property type="entry name" value="HLH"/>
    <property type="match status" value="1"/>
</dbReference>
<evidence type="ECO:0000256" key="7">
    <source>
        <dbReference type="ARBA" id="ARBA00041234"/>
    </source>
</evidence>
<evidence type="ECO:0000256" key="6">
    <source>
        <dbReference type="ARBA" id="ARBA00041064"/>
    </source>
</evidence>
<dbReference type="GO" id="GO:0000978">
    <property type="term" value="F:RNA polymerase II cis-regulatory region sequence-specific DNA binding"/>
    <property type="evidence" value="ECO:0007669"/>
    <property type="project" value="TreeGrafter"/>
</dbReference>
<evidence type="ECO:0000256" key="1">
    <source>
        <dbReference type="ARBA" id="ARBA00004123"/>
    </source>
</evidence>
<keyword evidence="4" id="KW-0804">Transcription</keyword>
<feature type="region of interest" description="Disordered" evidence="8">
    <location>
        <begin position="31"/>
        <end position="92"/>
    </location>
</feature>
<feature type="compositionally biased region" description="Polar residues" evidence="8">
    <location>
        <begin position="62"/>
        <end position="73"/>
    </location>
</feature>
<feature type="compositionally biased region" description="Polar residues" evidence="8">
    <location>
        <begin position="397"/>
        <end position="411"/>
    </location>
</feature>
<feature type="region of interest" description="Disordered" evidence="8">
    <location>
        <begin position="358"/>
        <end position="503"/>
    </location>
</feature>
<dbReference type="PANTHER" id="PTHR11793:SF7">
    <property type="entry name" value="TRANSCRIPTION FACTOR E2-ALPHA"/>
    <property type="match status" value="1"/>
</dbReference>
<evidence type="ECO:0000256" key="8">
    <source>
        <dbReference type="SAM" id="MobiDB-lite"/>
    </source>
</evidence>
<organism evidence="10 11">
    <name type="scientific">Sinocyclocheilus anshuiensis</name>
    <dbReference type="NCBI Taxonomy" id="1608454"/>
    <lineage>
        <taxon>Eukaryota</taxon>
        <taxon>Metazoa</taxon>
        <taxon>Chordata</taxon>
        <taxon>Craniata</taxon>
        <taxon>Vertebrata</taxon>
        <taxon>Euteleostomi</taxon>
        <taxon>Actinopterygii</taxon>
        <taxon>Neopterygii</taxon>
        <taxon>Teleostei</taxon>
        <taxon>Ostariophysi</taxon>
        <taxon>Cypriniformes</taxon>
        <taxon>Cyprinidae</taxon>
        <taxon>Cyprininae</taxon>
        <taxon>Sinocyclocheilus</taxon>
    </lineage>
</organism>
<dbReference type="SUPFAM" id="SSF47459">
    <property type="entry name" value="HLH, helix-loop-helix DNA-binding domain"/>
    <property type="match status" value="1"/>
</dbReference>
<dbReference type="PROSITE" id="PS50888">
    <property type="entry name" value="BHLH"/>
    <property type="match status" value="1"/>
</dbReference>
<dbReference type="PANTHER" id="PTHR11793">
    <property type="entry name" value="BASIC HELIX-LOOP-HELIX TRANSCRIPTION FACTOR"/>
    <property type="match status" value="1"/>
</dbReference>
<reference evidence="10" key="1">
    <citation type="submission" date="2025-08" db="UniProtKB">
        <authorList>
            <consortium name="Ensembl"/>
        </authorList>
    </citation>
    <scope>IDENTIFICATION</scope>
</reference>
<feature type="domain" description="BHLH" evidence="9">
    <location>
        <begin position="509"/>
        <end position="562"/>
    </location>
</feature>
<dbReference type="FunFam" id="4.10.280.10:FF:000001">
    <property type="entry name" value="Putative transcription factor 12"/>
    <property type="match status" value="1"/>
</dbReference>
<evidence type="ECO:0000256" key="2">
    <source>
        <dbReference type="ARBA" id="ARBA00023015"/>
    </source>
</evidence>
<evidence type="ECO:0000259" key="9">
    <source>
        <dbReference type="PROSITE" id="PS50888"/>
    </source>
</evidence>
<feature type="region of interest" description="Disordered" evidence="8">
    <location>
        <begin position="128"/>
        <end position="165"/>
    </location>
</feature>
<evidence type="ECO:0000313" key="10">
    <source>
        <dbReference type="Ensembl" id="ENSSANP00000099273.1"/>
    </source>
</evidence>